<comment type="caution">
    <text evidence="2">The sequence shown here is derived from an EMBL/GenBank/DDBJ whole genome shotgun (WGS) entry which is preliminary data.</text>
</comment>
<keyword evidence="1" id="KW-0732">Signal</keyword>
<dbReference type="SUPFAM" id="SSF53850">
    <property type="entry name" value="Periplasmic binding protein-like II"/>
    <property type="match status" value="1"/>
</dbReference>
<dbReference type="RefSeq" id="WP_203712415.1">
    <property type="nucleotide sequence ID" value="NZ_BONE01000014.1"/>
</dbReference>
<protein>
    <submittedName>
        <fullName evidence="2">ABC transporter ATP-binding protein</fullName>
    </submittedName>
</protein>
<dbReference type="Proteomes" id="UP000604117">
    <property type="component" value="Unassembled WGS sequence"/>
</dbReference>
<evidence type="ECO:0000256" key="1">
    <source>
        <dbReference type="SAM" id="SignalP"/>
    </source>
</evidence>
<dbReference type="InterPro" id="IPR050490">
    <property type="entry name" value="Bact_solute-bd_prot1"/>
</dbReference>
<evidence type="ECO:0000313" key="3">
    <source>
        <dbReference type="Proteomes" id="UP000604117"/>
    </source>
</evidence>
<keyword evidence="2" id="KW-0547">Nucleotide-binding</keyword>
<feature type="signal peptide" evidence="1">
    <location>
        <begin position="1"/>
        <end position="25"/>
    </location>
</feature>
<accession>A0ABQ4CNB3</accession>
<dbReference type="EMBL" id="BONE01000014">
    <property type="protein sequence ID" value="GIF72774.1"/>
    <property type="molecule type" value="Genomic_DNA"/>
</dbReference>
<feature type="chain" id="PRO_5046614491" evidence="1">
    <location>
        <begin position="26"/>
        <end position="421"/>
    </location>
</feature>
<dbReference type="PANTHER" id="PTHR43649:SF12">
    <property type="entry name" value="DIACETYLCHITOBIOSE BINDING PROTEIN DASA"/>
    <property type="match status" value="1"/>
</dbReference>
<evidence type="ECO:0000313" key="2">
    <source>
        <dbReference type="EMBL" id="GIF72774.1"/>
    </source>
</evidence>
<dbReference type="PROSITE" id="PS51257">
    <property type="entry name" value="PROKAR_LIPOPROTEIN"/>
    <property type="match status" value="1"/>
</dbReference>
<gene>
    <name evidence="2" type="ORF">Asi02nite_22920</name>
</gene>
<proteinExistence type="predicted"/>
<keyword evidence="3" id="KW-1185">Reference proteome</keyword>
<dbReference type="GO" id="GO:0005524">
    <property type="term" value="F:ATP binding"/>
    <property type="evidence" value="ECO:0007669"/>
    <property type="project" value="UniProtKB-KW"/>
</dbReference>
<organism evidence="2 3">
    <name type="scientific">Asanoa siamensis</name>
    <dbReference type="NCBI Taxonomy" id="926357"/>
    <lineage>
        <taxon>Bacteria</taxon>
        <taxon>Bacillati</taxon>
        <taxon>Actinomycetota</taxon>
        <taxon>Actinomycetes</taxon>
        <taxon>Micromonosporales</taxon>
        <taxon>Micromonosporaceae</taxon>
        <taxon>Asanoa</taxon>
    </lineage>
</organism>
<keyword evidence="2" id="KW-0067">ATP-binding</keyword>
<name>A0ABQ4CNB3_9ACTN</name>
<dbReference type="Pfam" id="PF01547">
    <property type="entry name" value="SBP_bac_1"/>
    <property type="match status" value="1"/>
</dbReference>
<dbReference type="InterPro" id="IPR006059">
    <property type="entry name" value="SBP"/>
</dbReference>
<dbReference type="PANTHER" id="PTHR43649">
    <property type="entry name" value="ARABINOSE-BINDING PROTEIN-RELATED"/>
    <property type="match status" value="1"/>
</dbReference>
<reference evidence="2 3" key="1">
    <citation type="submission" date="2021-01" db="EMBL/GenBank/DDBJ databases">
        <title>Whole genome shotgun sequence of Asanoa siamensis NBRC 107932.</title>
        <authorList>
            <person name="Komaki H."/>
            <person name="Tamura T."/>
        </authorList>
    </citation>
    <scope>NUCLEOTIDE SEQUENCE [LARGE SCALE GENOMIC DNA]</scope>
    <source>
        <strain evidence="2 3">NBRC 107932</strain>
    </source>
</reference>
<dbReference type="Gene3D" id="3.40.190.10">
    <property type="entry name" value="Periplasmic binding protein-like II"/>
    <property type="match status" value="2"/>
</dbReference>
<sequence>MRGFPRRPVVALLAVVTLLAGGCSAGRSEGSTGPVTLSVFWYGDQARAEHTEAALKLYSTRHPGTNFKVTWQGAAGYYDRLATQAVGGNAPDLFQIDDAWLVDYAGRGLLLDLSAPVAGGQIDVTRFPVGLADYGKVGGKTFAVAAGAGTPAVVYNRTLVKDLGVAEPKSGMTYPQLFAWARDVHAESGEDVAGLADGSGDLDAFWMWLRAQGRELYEKKGGPGFNAPDVTRWFTMWRDAREDGAIAKAGEPTGEQALTKGTAAAAFGWSTDFAAWQGRTDDDLALVGCPGDARGQWTRASYYWAGYRGTRSPEVLADVIDFLTNDPQAGRALGDDRGFAPNLEVREANAADLAQGPARTAHEFENAMRDRIGPAPAPPPAAHTKLRELLAAAADTVATDKYGPADAAVEFSRAAATALAS</sequence>